<dbReference type="InterPro" id="IPR054283">
    <property type="entry name" value="DUF7017"/>
</dbReference>
<evidence type="ECO:0000313" key="2">
    <source>
        <dbReference type="EMBL" id="SKA01349.1"/>
    </source>
</evidence>
<accession>A0A1T4QC88</accession>
<reference evidence="2 3" key="1">
    <citation type="submission" date="2017-02" db="EMBL/GenBank/DDBJ databases">
        <authorList>
            <person name="Peterson S.W."/>
        </authorList>
    </citation>
    <scope>NUCLEOTIDE SEQUENCE [LARGE SCALE GENOMIC DNA]</scope>
    <source>
        <strain evidence="2 3">ATCC 43324</strain>
    </source>
</reference>
<organism evidence="2 3">
    <name type="scientific">Segatella oulorum</name>
    <dbReference type="NCBI Taxonomy" id="28136"/>
    <lineage>
        <taxon>Bacteria</taxon>
        <taxon>Pseudomonadati</taxon>
        <taxon>Bacteroidota</taxon>
        <taxon>Bacteroidia</taxon>
        <taxon>Bacteroidales</taxon>
        <taxon>Prevotellaceae</taxon>
        <taxon>Segatella</taxon>
    </lineage>
</organism>
<dbReference type="Proteomes" id="UP000190065">
    <property type="component" value="Unassembled WGS sequence"/>
</dbReference>
<sequence>MAFKEVTALRKSGKLEQALEMARADYNHLQDYWGCVGLFWCLNDKYKLVKELAERDVIVKEMHELAKQIQRSDEYIERALVSADRSLLPHQDEIRTAEEQAKNGDALAAYNKVLSFQNDDELASVQYENFGWIIYRALHQNQQISTIERRRMLNNYLKLELPSPSMLHSCILSEAMNTERINPNEFLFTRFIEIWNLENLRDEDWQDGKTQDGNRYPSQVERMITLYSKEIQVVSTALPSETFMSVLQKAIDKWPDNDNLLRDKAIALIKLGKKEEAIGVYKQLVLKFSAKFYLWSEMAMLVDSDDVKISLLCKALSIKVPEEFLGKLHLALANALIDSKVFDWAKAELDKYKEVYERNNWHLNNTFVDLCRMIPAGTVAIPQEYSDHFCKADALVYSDIPSQIMVKIGERSDQVTDHKTQKQKKVRKWMLLNNNGETIKVKPRQFGFQSLPGGQCFEIKMTDGKIRFVKAIEMPSVNWIKRVSGNVRIKTNSQNKAFAFVDNSYVHERLLTGVNDGDYVEGVAICRNEKWQCITLTTKGK</sequence>
<dbReference type="AlphaFoldDB" id="A0A1T4QC88"/>
<dbReference type="eggNOG" id="ENOG5033TFV">
    <property type="taxonomic scope" value="Bacteria"/>
</dbReference>
<dbReference type="Pfam" id="PF22707">
    <property type="entry name" value="S1CSD-TOTE-2"/>
    <property type="match status" value="1"/>
</dbReference>
<dbReference type="InterPro" id="IPR054427">
    <property type="entry name" value="S1CSD-TOTE-2"/>
</dbReference>
<protein>
    <recommendedName>
        <fullName evidence="1">TOTE conflict systems S1/CSD-like domain-containing protein</fullName>
    </recommendedName>
</protein>
<evidence type="ECO:0000259" key="1">
    <source>
        <dbReference type="Pfam" id="PF22707"/>
    </source>
</evidence>
<dbReference type="EMBL" id="FUXK01000021">
    <property type="protein sequence ID" value="SKA01349.1"/>
    <property type="molecule type" value="Genomic_DNA"/>
</dbReference>
<dbReference type="SUPFAM" id="SSF48452">
    <property type="entry name" value="TPR-like"/>
    <property type="match status" value="2"/>
</dbReference>
<feature type="domain" description="TOTE conflict systems S1/CSD-like" evidence="1">
    <location>
        <begin position="481"/>
        <end position="529"/>
    </location>
</feature>
<dbReference type="Pfam" id="PF22860">
    <property type="entry name" value="DUF7017"/>
    <property type="match status" value="1"/>
</dbReference>
<name>A0A1T4QC88_9BACT</name>
<dbReference type="InterPro" id="IPR011990">
    <property type="entry name" value="TPR-like_helical_dom_sf"/>
</dbReference>
<proteinExistence type="predicted"/>
<gene>
    <name evidence="2" type="ORF">SAMN02745202_01770</name>
</gene>
<dbReference type="Gene3D" id="1.25.40.10">
    <property type="entry name" value="Tetratricopeptide repeat domain"/>
    <property type="match status" value="1"/>
</dbReference>
<dbReference type="STRING" id="28136.SAMN02745202_01770"/>
<evidence type="ECO:0000313" key="3">
    <source>
        <dbReference type="Proteomes" id="UP000190065"/>
    </source>
</evidence>
<dbReference type="RefSeq" id="WP_025070415.1">
    <property type="nucleotide sequence ID" value="NZ_FUXK01000021.1"/>
</dbReference>